<dbReference type="RefSeq" id="WP_092827858.1">
    <property type="nucleotide sequence ID" value="NZ_FOGS01000007.1"/>
</dbReference>
<evidence type="ECO:0000313" key="2">
    <source>
        <dbReference type="Proteomes" id="UP000198505"/>
    </source>
</evidence>
<proteinExistence type="predicted"/>
<evidence type="ECO:0000313" key="1">
    <source>
        <dbReference type="EMBL" id="SES09450.1"/>
    </source>
</evidence>
<gene>
    <name evidence="1" type="ORF">SAMN04487958_10720</name>
</gene>
<reference evidence="2" key="1">
    <citation type="submission" date="2016-10" db="EMBL/GenBank/DDBJ databases">
        <authorList>
            <person name="Varghese N."/>
            <person name="Submissions S."/>
        </authorList>
    </citation>
    <scope>NUCLEOTIDE SEQUENCE [LARGE SCALE GENOMIC DNA]</scope>
    <source>
        <strain evidence="2">CGMCC 1.6495</strain>
    </source>
</reference>
<keyword evidence="2" id="KW-1185">Reference proteome</keyword>
<dbReference type="InterPro" id="IPR009678">
    <property type="entry name" value="Phage_tail_completion_R"/>
</dbReference>
<sequence length="168" mass="18967">MKKLHLLRAHLINAVPGLARDPDKLLTFVEEGSIEFRRGPNLTHEYQFTAQLVLTDFADDLDTLMVPLLQWLAEYQPDADPNEAVRFEAEILSHNAVDVALRVQLTERVLAKVNCDTGHIQVDHALPRFETTGCPPPRWQMYTRDTQANADYTLAAEWGAQGETDDGE</sequence>
<dbReference type="AlphaFoldDB" id="A0A1H9UIV8"/>
<dbReference type="EMBL" id="FOGS01000007">
    <property type="protein sequence ID" value="SES09450.1"/>
    <property type="molecule type" value="Genomic_DNA"/>
</dbReference>
<name>A0A1H9UIV8_9GAMM</name>
<dbReference type="Proteomes" id="UP000198505">
    <property type="component" value="Unassembled WGS sequence"/>
</dbReference>
<dbReference type="STRING" id="416874.SAMN04487958_10720"/>
<dbReference type="Pfam" id="PF06891">
    <property type="entry name" value="P2_Phage_GpR"/>
    <property type="match status" value="1"/>
</dbReference>
<accession>A0A1H9UIV8</accession>
<organism evidence="1 2">
    <name type="scientific">Vreelandella subterranea</name>
    <dbReference type="NCBI Taxonomy" id="416874"/>
    <lineage>
        <taxon>Bacteria</taxon>
        <taxon>Pseudomonadati</taxon>
        <taxon>Pseudomonadota</taxon>
        <taxon>Gammaproteobacteria</taxon>
        <taxon>Oceanospirillales</taxon>
        <taxon>Halomonadaceae</taxon>
        <taxon>Vreelandella</taxon>
    </lineage>
</organism>
<protein>
    <submittedName>
        <fullName evidence="1">P2 phage tail completion protein R (GpR)</fullName>
    </submittedName>
</protein>